<gene>
    <name evidence="2" type="ORF">LN473_17905</name>
    <name evidence="1" type="ORF">OR61_08440</name>
</gene>
<dbReference type="Proteomes" id="UP001430544">
    <property type="component" value="Unassembled WGS sequence"/>
</dbReference>
<reference evidence="2" key="2">
    <citation type="submission" date="2021-11" db="EMBL/GenBank/DDBJ databases">
        <title>Genome resources and taxonomic validation of 89 Xanthomonas strains.</title>
        <authorList>
            <person name="Tambong J.T."/>
        </authorList>
    </citation>
    <scope>NUCLEOTIDE SEQUENCE</scope>
    <source>
        <strain evidence="2">Bv 5-4A</strain>
    </source>
</reference>
<evidence type="ECO:0000313" key="3">
    <source>
        <dbReference type="Proteomes" id="UP000030969"/>
    </source>
</evidence>
<proteinExistence type="predicted"/>
<evidence type="ECO:0000313" key="4">
    <source>
        <dbReference type="Proteomes" id="UP001430544"/>
    </source>
</evidence>
<dbReference type="RefSeq" id="WP_039421929.1">
    <property type="nucleotide sequence ID" value="NZ_CP018470.1"/>
</dbReference>
<dbReference type="EMBL" id="JSYJ01000039">
    <property type="protein sequence ID" value="KHM95633.1"/>
    <property type="molecule type" value="Genomic_DNA"/>
</dbReference>
<dbReference type="EMBL" id="JAJIUN010000082">
    <property type="protein sequence ID" value="MCC8623821.1"/>
    <property type="molecule type" value="Genomic_DNA"/>
</dbReference>
<evidence type="ECO:0000313" key="2">
    <source>
        <dbReference type="EMBL" id="MCC8623821.1"/>
    </source>
</evidence>
<dbReference type="AlphaFoldDB" id="A0AAJ0N4H8"/>
<protein>
    <recommendedName>
        <fullName evidence="5">YHYH domain-containing protein</fullName>
    </recommendedName>
</protein>
<comment type="caution">
    <text evidence="1">The sequence shown here is derived from an EMBL/GenBank/DDBJ whole genome shotgun (WGS) entry which is preliminary data.</text>
</comment>
<sequence length="137" mass="15669">MTEQENKIACHPGADIDCAMSVAYVEIGGNTGHGKYHYHYHYQPGMVLVPGHHRNVTMRYRFDQAVGFNFRIRKLISSDSQNQISNIEYDPDGRWVSFRNANDRSTLIFFMVVVEDLQRGETFSCDPEVGNDPQITP</sequence>
<organism evidence="1 3">
    <name type="scientific">Xanthomonas vesicatoria</name>
    <dbReference type="NCBI Taxonomy" id="56460"/>
    <lineage>
        <taxon>Bacteria</taxon>
        <taxon>Pseudomonadati</taxon>
        <taxon>Pseudomonadota</taxon>
        <taxon>Gammaproteobacteria</taxon>
        <taxon>Lysobacterales</taxon>
        <taxon>Lysobacteraceae</taxon>
        <taxon>Xanthomonas</taxon>
    </lineage>
</organism>
<name>A0AAJ0N4H8_9XANT</name>
<reference evidence="1 3" key="1">
    <citation type="submission" date="2014-11" db="EMBL/GenBank/DDBJ databases">
        <title>Draft Genome Sequences of Xanthomonas vesicatoria Strains from the Balkan Peninsula.</title>
        <authorList>
            <person name="Vancheva T."/>
            <person name="Lefeuvre P."/>
            <person name="Bogatzevska N."/>
            <person name="Moncheva P."/>
            <person name="Koebnik R."/>
        </authorList>
    </citation>
    <scope>NUCLEOTIDE SEQUENCE [LARGE SCALE GENOMIC DNA]</scope>
    <source>
        <strain evidence="1 3">53M</strain>
    </source>
</reference>
<evidence type="ECO:0000313" key="1">
    <source>
        <dbReference type="EMBL" id="KHM95633.1"/>
    </source>
</evidence>
<dbReference type="Proteomes" id="UP000030969">
    <property type="component" value="Unassembled WGS sequence"/>
</dbReference>
<accession>A0AAJ0N4H8</accession>
<keyword evidence="4" id="KW-1185">Reference proteome</keyword>
<evidence type="ECO:0008006" key="5">
    <source>
        <dbReference type="Google" id="ProtNLM"/>
    </source>
</evidence>